<dbReference type="Gene3D" id="3.20.20.190">
    <property type="entry name" value="Phosphatidylinositol (PI) phosphodiesterase"/>
    <property type="match status" value="1"/>
</dbReference>
<evidence type="ECO:0000313" key="6">
    <source>
        <dbReference type="EnsemblMetazoa" id="XP_030828247"/>
    </source>
</evidence>
<organism evidence="6 7">
    <name type="scientific">Strongylocentrotus purpuratus</name>
    <name type="common">Purple sea urchin</name>
    <dbReference type="NCBI Taxonomy" id="7668"/>
    <lineage>
        <taxon>Eukaryota</taxon>
        <taxon>Metazoa</taxon>
        <taxon>Echinodermata</taxon>
        <taxon>Eleutherozoa</taxon>
        <taxon>Echinozoa</taxon>
        <taxon>Echinoidea</taxon>
        <taxon>Euechinoidea</taxon>
        <taxon>Echinacea</taxon>
        <taxon>Camarodonta</taxon>
        <taxon>Echinidea</taxon>
        <taxon>Strongylocentrotidae</taxon>
        <taxon>Strongylocentrotus</taxon>
    </lineage>
</organism>
<dbReference type="PANTHER" id="PTHR35518">
    <property type="entry name" value="MAINTENANCE OF TELOMOERE CAPPING"/>
    <property type="match status" value="1"/>
</dbReference>
<keyword evidence="3" id="KW-1133">Transmembrane helix</keyword>
<accession>A0A7M7N074</accession>
<evidence type="ECO:0000313" key="7">
    <source>
        <dbReference type="Proteomes" id="UP000007110"/>
    </source>
</evidence>
<keyword evidence="2" id="KW-0812">Transmembrane</keyword>
<dbReference type="KEGG" id="spu:100890200"/>
<keyword evidence="4" id="KW-0472">Membrane</keyword>
<dbReference type="EnsemblMetazoa" id="XM_030972387">
    <property type="protein sequence ID" value="XP_030828247"/>
    <property type="gene ID" value="LOC100890200"/>
</dbReference>
<evidence type="ECO:0008006" key="8">
    <source>
        <dbReference type="Google" id="ProtNLM"/>
    </source>
</evidence>
<keyword evidence="7" id="KW-1185">Reference proteome</keyword>
<dbReference type="InParanoid" id="A0A7M7N074"/>
<sequence>MAQILGKKNCLGFIIILQIVLCHHLSSSADCRGVSTEVVCTCDDFGHCERGTVEVDAWLQNTLKTQVEVQLDLSFYHAQLLDAHNSYNTRPYGTLYGANDTCTWPPPYNPSLCIGIANQEFSLTDLLNMGIRAIELDNWYCENEMRIAHLGSTIAQLCNSEHVLFSQPVEEIGAWLDENEGEFIRLYMNEKYDQGNDAAVNGPFERYLGDRVLTPADLRNNYNNEWPTLRTMREDGKSVVIAHLATAGTDEFYTHQGKFIHPGFWKDKKRNEFSNYPQCGGKNETNALRFYSDSTHYVFDNENIDGPTRVGIIEDFSEFVKCGIQYPGGDQVNPQLMETAVYTWAKGEPATPITDSTSCIKLSGTNSRWYTPTDCSQNLYFACQSLSDTTDWTFSVSAGSYDVNTRSCPSGYRFALPQNGYQHQKLLDSIDDVDVWLNVAPLLADYQHPTPPAPTEGRAQSLSAIVSVVVLAAVSVILVL</sequence>
<dbReference type="Pfam" id="PF26178">
    <property type="entry name" value="PI-PLC_cat"/>
    <property type="match status" value="1"/>
</dbReference>
<dbReference type="GO" id="GO:0006629">
    <property type="term" value="P:lipid metabolic process"/>
    <property type="evidence" value="ECO:0007669"/>
    <property type="project" value="InterPro"/>
</dbReference>
<dbReference type="SUPFAM" id="SSF51695">
    <property type="entry name" value="PLC-like phosphodiesterases"/>
    <property type="match status" value="1"/>
</dbReference>
<evidence type="ECO:0000256" key="5">
    <source>
        <dbReference type="SAM" id="SignalP"/>
    </source>
</evidence>
<feature type="signal peptide" evidence="5">
    <location>
        <begin position="1"/>
        <end position="22"/>
    </location>
</feature>
<keyword evidence="5" id="KW-0732">Signal</keyword>
<dbReference type="OrthoDB" id="7984201at2759"/>
<dbReference type="OMA" id="MNEKYDQ"/>
<name>A0A7M7N074_STRPU</name>
<dbReference type="GeneID" id="100890200"/>
<dbReference type="InterPro" id="IPR051008">
    <property type="entry name" value="Telomere_Capping_Maintenance"/>
</dbReference>
<dbReference type="GO" id="GO:0016020">
    <property type="term" value="C:membrane"/>
    <property type="evidence" value="ECO:0007669"/>
    <property type="project" value="UniProtKB-SubCell"/>
</dbReference>
<dbReference type="RefSeq" id="XP_030828247.1">
    <property type="nucleotide sequence ID" value="XM_030972387.1"/>
</dbReference>
<evidence type="ECO:0000256" key="3">
    <source>
        <dbReference type="ARBA" id="ARBA00022989"/>
    </source>
</evidence>
<feature type="chain" id="PRO_5029468647" description="C-type lectin domain-containing protein" evidence="5">
    <location>
        <begin position="23"/>
        <end position="480"/>
    </location>
</feature>
<protein>
    <recommendedName>
        <fullName evidence="8">C-type lectin domain-containing protein</fullName>
    </recommendedName>
</protein>
<reference evidence="7" key="1">
    <citation type="submission" date="2015-02" db="EMBL/GenBank/DDBJ databases">
        <title>Genome sequencing for Strongylocentrotus purpuratus.</title>
        <authorList>
            <person name="Murali S."/>
            <person name="Liu Y."/>
            <person name="Vee V."/>
            <person name="English A."/>
            <person name="Wang M."/>
            <person name="Skinner E."/>
            <person name="Han Y."/>
            <person name="Muzny D.M."/>
            <person name="Worley K.C."/>
            <person name="Gibbs R.A."/>
        </authorList>
    </citation>
    <scope>NUCLEOTIDE SEQUENCE</scope>
</reference>
<dbReference type="AlphaFoldDB" id="A0A7M7N074"/>
<evidence type="ECO:0000256" key="1">
    <source>
        <dbReference type="ARBA" id="ARBA00004370"/>
    </source>
</evidence>
<dbReference type="PANTHER" id="PTHR35518:SF2">
    <property type="entry name" value="MAINTENANCE OF TELOMERE CAPPING PROTEIN 6"/>
    <property type="match status" value="1"/>
</dbReference>
<proteinExistence type="predicted"/>
<evidence type="ECO:0000256" key="4">
    <source>
        <dbReference type="ARBA" id="ARBA00023136"/>
    </source>
</evidence>
<reference evidence="6" key="2">
    <citation type="submission" date="2021-01" db="UniProtKB">
        <authorList>
            <consortium name="EnsemblMetazoa"/>
        </authorList>
    </citation>
    <scope>IDENTIFICATION</scope>
</reference>
<dbReference type="GO" id="GO:0008081">
    <property type="term" value="F:phosphoric diester hydrolase activity"/>
    <property type="evidence" value="ECO:0007669"/>
    <property type="project" value="InterPro"/>
</dbReference>
<evidence type="ECO:0000256" key="2">
    <source>
        <dbReference type="ARBA" id="ARBA00022692"/>
    </source>
</evidence>
<dbReference type="InterPro" id="IPR017946">
    <property type="entry name" value="PLC-like_Pdiesterase_TIM-brl"/>
</dbReference>
<dbReference type="Proteomes" id="UP000007110">
    <property type="component" value="Unassembled WGS sequence"/>
</dbReference>
<comment type="subcellular location">
    <subcellularLocation>
        <location evidence="1">Membrane</location>
    </subcellularLocation>
</comment>